<dbReference type="InterPro" id="IPR036013">
    <property type="entry name" value="Band_7/SPFH_dom_sf"/>
</dbReference>
<protein>
    <recommendedName>
        <fullName evidence="1">Band 7 domain-containing protein</fullName>
    </recommendedName>
</protein>
<reference evidence="2 3" key="1">
    <citation type="submission" date="2017-04" db="EMBL/GenBank/DDBJ databases">
        <title>Novel microbial lineages endemic to geothermal iron-oxide mats fill important gaps in the evolutionary history of Archaea.</title>
        <authorList>
            <person name="Jay Z.J."/>
            <person name="Beam J.P."/>
            <person name="Dlakic M."/>
            <person name="Rusch D.B."/>
            <person name="Kozubal M.A."/>
            <person name="Inskeep W.P."/>
        </authorList>
    </citation>
    <scope>NUCLEOTIDE SEQUENCE [LARGE SCALE GENOMIC DNA]</scope>
    <source>
        <strain evidence="2">ECH_B_1</strain>
    </source>
</reference>
<sequence>MFAYKAKFKRFLMQALTTLTHPTIQFQTSLRALRMVEMFRGLSKCFFVSLARLEARSAGVSQSAELIPLQFQVAYYFQVVDPAKLVQAVQLNGAFYTVNDLALYMSPIIDQAVSQVINTVSIKDLYANLHKISEAVTAALRQTLESLG</sequence>
<dbReference type="Pfam" id="PF01145">
    <property type="entry name" value="Band_7"/>
    <property type="match status" value="1"/>
</dbReference>
<evidence type="ECO:0000313" key="3">
    <source>
        <dbReference type="Proteomes" id="UP000241120"/>
    </source>
</evidence>
<comment type="caution">
    <text evidence="2">The sequence shown here is derived from an EMBL/GenBank/DDBJ whole genome shotgun (WGS) entry which is preliminary data.</text>
</comment>
<name>A0A2R6BMJ6_9ARCH</name>
<dbReference type="Gene3D" id="3.30.479.30">
    <property type="entry name" value="Band 7 domain"/>
    <property type="match status" value="1"/>
</dbReference>
<dbReference type="InterPro" id="IPR001107">
    <property type="entry name" value="Band_7"/>
</dbReference>
<evidence type="ECO:0000313" key="2">
    <source>
        <dbReference type="EMBL" id="PSN99836.1"/>
    </source>
</evidence>
<dbReference type="Proteomes" id="UP000241120">
    <property type="component" value="Unassembled WGS sequence"/>
</dbReference>
<dbReference type="AlphaFoldDB" id="A0A2R6BMJ6"/>
<gene>
    <name evidence="2" type="ORF">B9Q05_11290</name>
</gene>
<organism evidence="2 3">
    <name type="scientific">Candidatus Marsarchaeota G2 archaeon ECH_B_1</name>
    <dbReference type="NCBI Taxonomy" id="1978159"/>
    <lineage>
        <taxon>Archaea</taxon>
        <taxon>Candidatus Marsarchaeota</taxon>
        <taxon>Candidatus Marsarchaeota group 2</taxon>
    </lineage>
</organism>
<feature type="domain" description="Band 7" evidence="1">
    <location>
        <begin position="56"/>
        <end position="148"/>
    </location>
</feature>
<proteinExistence type="predicted"/>
<dbReference type="SUPFAM" id="SSF117892">
    <property type="entry name" value="Band 7/SPFH domain"/>
    <property type="match status" value="1"/>
</dbReference>
<accession>A0A2R6BMJ6</accession>
<dbReference type="EMBL" id="NEXG01000037">
    <property type="protein sequence ID" value="PSN99836.1"/>
    <property type="molecule type" value="Genomic_DNA"/>
</dbReference>
<evidence type="ECO:0000259" key="1">
    <source>
        <dbReference type="Pfam" id="PF01145"/>
    </source>
</evidence>